<organism evidence="3 4">
    <name type="scientific">Meleagris gallopavo</name>
    <name type="common">Wild turkey</name>
    <dbReference type="NCBI Taxonomy" id="9103"/>
    <lineage>
        <taxon>Eukaryota</taxon>
        <taxon>Metazoa</taxon>
        <taxon>Chordata</taxon>
        <taxon>Craniata</taxon>
        <taxon>Vertebrata</taxon>
        <taxon>Euteleostomi</taxon>
        <taxon>Archelosauria</taxon>
        <taxon>Archosauria</taxon>
        <taxon>Dinosauria</taxon>
        <taxon>Saurischia</taxon>
        <taxon>Theropoda</taxon>
        <taxon>Coelurosauria</taxon>
        <taxon>Aves</taxon>
        <taxon>Neognathae</taxon>
        <taxon>Galloanserae</taxon>
        <taxon>Galliformes</taxon>
        <taxon>Phasianidae</taxon>
        <taxon>Meleagridinae</taxon>
        <taxon>Meleagris</taxon>
    </lineage>
</organism>
<keyword evidence="1" id="KW-0479">Metal-binding</keyword>
<name>A0A803YG50_MELGA</name>
<dbReference type="PANTHER" id="PTHR43462:SF1">
    <property type="entry name" value="ALANYL-TRNA EDITING PROTEIN AARSD1"/>
    <property type="match status" value="1"/>
</dbReference>
<sequence>VQEHHLITAMAERMFGFKTTSWELGRQQSVIELDTPSMTAEQMEALEQSVNEKIRERIPVTVRELAADDSEVETVE</sequence>
<evidence type="ECO:0000256" key="2">
    <source>
        <dbReference type="ARBA" id="ARBA00022833"/>
    </source>
</evidence>
<dbReference type="InParanoid" id="A0A803YG50"/>
<evidence type="ECO:0000313" key="3">
    <source>
        <dbReference type="Ensembl" id="ENSMGAP00000030747.1"/>
    </source>
</evidence>
<reference evidence="3 4" key="1">
    <citation type="journal article" date="2010" name="PLoS Biol.">
        <title>Multi-platform next-generation sequencing of the domestic turkey (Meleagris gallopavo): genome assembly and analysis.</title>
        <authorList>
            <person name="Dalloul R.A."/>
            <person name="Long J.A."/>
            <person name="Zimin A.V."/>
            <person name="Aslam L."/>
            <person name="Beal K."/>
            <person name="Blomberg L.A."/>
            <person name="Bouffard P."/>
            <person name="Burt D.W."/>
            <person name="Crasta O."/>
            <person name="Crooijmans R.P."/>
            <person name="Cooper K."/>
            <person name="Coulombe R.A."/>
            <person name="De S."/>
            <person name="Delany M.E."/>
            <person name="Dodgson J.B."/>
            <person name="Dong J.J."/>
            <person name="Evans C."/>
            <person name="Frederickson K.M."/>
            <person name="Flicek P."/>
            <person name="Florea L."/>
            <person name="Folkerts O."/>
            <person name="Groenen M.A."/>
            <person name="Harkins T.T."/>
            <person name="Herrero J."/>
            <person name="Hoffmann S."/>
            <person name="Megens H.J."/>
            <person name="Jiang A."/>
            <person name="de Jong P."/>
            <person name="Kaiser P."/>
            <person name="Kim H."/>
            <person name="Kim K.W."/>
            <person name="Kim S."/>
            <person name="Langenberger D."/>
            <person name="Lee M.K."/>
            <person name="Lee T."/>
            <person name="Mane S."/>
            <person name="Marcais G."/>
            <person name="Marz M."/>
            <person name="McElroy A.P."/>
            <person name="Modise T."/>
            <person name="Nefedov M."/>
            <person name="Notredame C."/>
            <person name="Paton I.R."/>
            <person name="Payne W.S."/>
            <person name="Pertea G."/>
            <person name="Prickett D."/>
            <person name="Puiu D."/>
            <person name="Qioa D."/>
            <person name="Raineri E."/>
            <person name="Ruffier M."/>
            <person name="Salzberg S.L."/>
            <person name="Schatz M.C."/>
            <person name="Scheuring C."/>
            <person name="Schmidt C.J."/>
            <person name="Schroeder S."/>
            <person name="Searle S.M."/>
            <person name="Smith E.J."/>
            <person name="Smith J."/>
            <person name="Sonstegard T.S."/>
            <person name="Stadler P.F."/>
            <person name="Tafer H."/>
            <person name="Tu Z.J."/>
            <person name="Van Tassell C.P."/>
            <person name="Vilella A.J."/>
            <person name="Williams K.P."/>
            <person name="Yorke J.A."/>
            <person name="Zhang L."/>
            <person name="Zhang H.B."/>
            <person name="Zhang X."/>
            <person name="Zhang Y."/>
            <person name="Reed K.M."/>
        </authorList>
    </citation>
    <scope>NUCLEOTIDE SEQUENCE [LARGE SCALE GENOMIC DNA]</scope>
</reference>
<dbReference type="GO" id="GO:0046872">
    <property type="term" value="F:metal ion binding"/>
    <property type="evidence" value="ECO:0007669"/>
    <property type="project" value="UniProtKB-KW"/>
</dbReference>
<accession>A0A803YG50</accession>
<dbReference type="Proteomes" id="UP000001645">
    <property type="component" value="Chromosome 29"/>
</dbReference>
<keyword evidence="4" id="KW-1185">Reference proteome</keyword>
<keyword evidence="2" id="KW-0862">Zinc</keyword>
<dbReference type="GeneTree" id="ENSGT00960000193113"/>
<dbReference type="InterPro" id="IPR051335">
    <property type="entry name" value="Alanyl-tRNA_Editing_Enzymes"/>
</dbReference>
<dbReference type="Ensembl" id="ENSMGAT00000022757.1">
    <property type="protein sequence ID" value="ENSMGAP00000030747.1"/>
    <property type="gene ID" value="ENSMGAG00000017696.1"/>
</dbReference>
<evidence type="ECO:0000313" key="4">
    <source>
        <dbReference type="Proteomes" id="UP000001645"/>
    </source>
</evidence>
<dbReference type="InterPro" id="IPR018163">
    <property type="entry name" value="Thr/Ala-tRNA-synth_IIc_edit"/>
</dbReference>
<dbReference type="Gene3D" id="3.30.980.10">
    <property type="entry name" value="Threonyl-trna Synthetase, Chain A, domain 2"/>
    <property type="match status" value="1"/>
</dbReference>
<dbReference type="AlphaFoldDB" id="A0A803YG50"/>
<dbReference type="SUPFAM" id="SSF55186">
    <property type="entry name" value="ThrRS/AlaRS common domain"/>
    <property type="match status" value="1"/>
</dbReference>
<dbReference type="GO" id="GO:0002196">
    <property type="term" value="F:Ser-tRNA(Ala) deacylase activity"/>
    <property type="evidence" value="ECO:0007669"/>
    <property type="project" value="TreeGrafter"/>
</dbReference>
<dbReference type="GO" id="GO:0000166">
    <property type="term" value="F:nucleotide binding"/>
    <property type="evidence" value="ECO:0007669"/>
    <property type="project" value="InterPro"/>
</dbReference>
<proteinExistence type="predicted"/>
<reference evidence="3" key="3">
    <citation type="submission" date="2025-09" db="UniProtKB">
        <authorList>
            <consortium name="Ensembl"/>
        </authorList>
    </citation>
    <scope>IDENTIFICATION</scope>
</reference>
<dbReference type="PANTHER" id="PTHR43462">
    <property type="entry name" value="ALANYL-TRNA EDITING PROTEIN"/>
    <property type="match status" value="1"/>
</dbReference>
<reference evidence="3" key="2">
    <citation type="submission" date="2025-08" db="UniProtKB">
        <authorList>
            <consortium name="Ensembl"/>
        </authorList>
    </citation>
    <scope>IDENTIFICATION</scope>
</reference>
<protein>
    <submittedName>
        <fullName evidence="3">Uncharacterized protein</fullName>
    </submittedName>
</protein>
<evidence type="ECO:0000256" key="1">
    <source>
        <dbReference type="ARBA" id="ARBA00022723"/>
    </source>
</evidence>